<evidence type="ECO:0000259" key="1">
    <source>
        <dbReference type="Pfam" id="PF25273"/>
    </source>
</evidence>
<dbReference type="PANTHER" id="PTHR10773">
    <property type="entry name" value="DNA-DIRECTED RNA POLYMERASES I, II, AND III SUBUNIT RPABC2"/>
    <property type="match status" value="1"/>
</dbReference>
<dbReference type="EMBL" id="CAKOFQ010007657">
    <property type="protein sequence ID" value="CAH2005791.1"/>
    <property type="molecule type" value="Genomic_DNA"/>
</dbReference>
<dbReference type="InterPro" id="IPR057191">
    <property type="entry name" value="DUF7869"/>
</dbReference>
<feature type="domain" description="DUF7869" evidence="1">
    <location>
        <begin position="30"/>
        <end position="165"/>
    </location>
</feature>
<proteinExistence type="predicted"/>
<dbReference type="Proteomes" id="UP001152888">
    <property type="component" value="Unassembled WGS sequence"/>
</dbReference>
<dbReference type="AlphaFoldDB" id="A0A9P0Q1Z9"/>
<dbReference type="Pfam" id="PF25273">
    <property type="entry name" value="DUF7869"/>
    <property type="match status" value="1"/>
</dbReference>
<evidence type="ECO:0000313" key="2">
    <source>
        <dbReference type="EMBL" id="CAH2005791.1"/>
    </source>
</evidence>
<reference evidence="2" key="1">
    <citation type="submission" date="2022-03" db="EMBL/GenBank/DDBJ databases">
        <authorList>
            <person name="Sayadi A."/>
        </authorList>
    </citation>
    <scope>NUCLEOTIDE SEQUENCE</scope>
</reference>
<organism evidence="2 3">
    <name type="scientific">Acanthoscelides obtectus</name>
    <name type="common">Bean weevil</name>
    <name type="synonym">Bruchus obtectus</name>
    <dbReference type="NCBI Taxonomy" id="200917"/>
    <lineage>
        <taxon>Eukaryota</taxon>
        <taxon>Metazoa</taxon>
        <taxon>Ecdysozoa</taxon>
        <taxon>Arthropoda</taxon>
        <taxon>Hexapoda</taxon>
        <taxon>Insecta</taxon>
        <taxon>Pterygota</taxon>
        <taxon>Neoptera</taxon>
        <taxon>Endopterygota</taxon>
        <taxon>Coleoptera</taxon>
        <taxon>Polyphaga</taxon>
        <taxon>Cucujiformia</taxon>
        <taxon>Chrysomeloidea</taxon>
        <taxon>Chrysomelidae</taxon>
        <taxon>Bruchinae</taxon>
        <taxon>Bruchini</taxon>
        <taxon>Acanthoscelides</taxon>
    </lineage>
</organism>
<gene>
    <name evidence="2" type="ORF">ACAOBT_LOCUS28741</name>
</gene>
<dbReference type="OrthoDB" id="6747067at2759"/>
<dbReference type="PANTHER" id="PTHR10773:SF19">
    <property type="match status" value="1"/>
</dbReference>
<keyword evidence="3" id="KW-1185">Reference proteome</keyword>
<protein>
    <recommendedName>
        <fullName evidence="1">DUF7869 domain-containing protein</fullName>
    </recommendedName>
</protein>
<comment type="caution">
    <text evidence="2">The sequence shown here is derived from an EMBL/GenBank/DDBJ whole genome shotgun (WGS) entry which is preliminary data.</text>
</comment>
<evidence type="ECO:0000313" key="3">
    <source>
        <dbReference type="Proteomes" id="UP001152888"/>
    </source>
</evidence>
<accession>A0A9P0Q1Z9</accession>
<name>A0A9P0Q1Z9_ACAOB</name>
<sequence length="188" mass="21847">MSTSKAFYLRQVWLYNLGIHLISTQQQNGKGFFHVWTEDQGSRGPEEIGSSLMAFLENIKDQAMAPDHLIAWSDSAGGQNKKFYIVCLWHYLINSGVFRKIDHKFPEVGHTFMDSDRDFAAVEKSIRKHQSNYTIDQYISIMAEARKKTPFNVTRMADKFVDIKELPRKLGLVDRKKLQLTRNFHSEM</sequence>